<dbReference type="AlphaFoldDB" id="T1E3H3"/>
<name>T1E3H3_9DIPT</name>
<feature type="chain" id="PRO_5004575219" evidence="1">
    <location>
        <begin position="24"/>
        <end position="75"/>
    </location>
</feature>
<dbReference type="EMBL" id="GALA01000355">
    <property type="protein sequence ID" value="JAA94497.1"/>
    <property type="molecule type" value="mRNA"/>
</dbReference>
<organism evidence="2">
    <name type="scientific">Psorophora albipes</name>
    <dbReference type="NCBI Taxonomy" id="869069"/>
    <lineage>
        <taxon>Eukaryota</taxon>
        <taxon>Metazoa</taxon>
        <taxon>Ecdysozoa</taxon>
        <taxon>Arthropoda</taxon>
        <taxon>Hexapoda</taxon>
        <taxon>Insecta</taxon>
        <taxon>Pterygota</taxon>
        <taxon>Neoptera</taxon>
        <taxon>Endopterygota</taxon>
        <taxon>Diptera</taxon>
        <taxon>Nematocera</taxon>
        <taxon>Culicoidea</taxon>
        <taxon>Culicidae</taxon>
        <taxon>Culicinae</taxon>
        <taxon>Aedini</taxon>
        <taxon>Psorophora</taxon>
    </lineage>
</organism>
<proteinExistence type="evidence at transcript level"/>
<reference evidence="2" key="1">
    <citation type="journal article" date="2013" name="BMC Genomics">
        <title>A deep insight into the sialotranscriptome of the mosquito, Psorophora albipes.</title>
        <authorList>
            <person name="Chagas A.C."/>
            <person name="Calvo E."/>
            <person name="Rios-Velasquez C.M."/>
            <person name="Pessoa F.A."/>
            <person name="Medeiros J.F."/>
            <person name="Ribeiro J.M."/>
        </authorList>
    </citation>
    <scope>NUCLEOTIDE SEQUENCE</scope>
</reference>
<protein>
    <submittedName>
        <fullName evidence="2">Putative 7.8-9.7 kDa secreted peptide</fullName>
    </submittedName>
</protein>
<keyword evidence="1" id="KW-0732">Signal</keyword>
<evidence type="ECO:0000313" key="2">
    <source>
        <dbReference type="EMBL" id="JAA94497.1"/>
    </source>
</evidence>
<feature type="signal peptide" evidence="1">
    <location>
        <begin position="1"/>
        <end position="23"/>
    </location>
</feature>
<accession>T1E3H3</accession>
<evidence type="ECO:0000256" key="1">
    <source>
        <dbReference type="SAM" id="SignalP"/>
    </source>
</evidence>
<sequence>MALLFAFPYLIFLIAASLNSASANNCCQVDCEVINFRLKQGFDGGYCECVNGTGQYFQCGAGKTFYVRTSTYVYS</sequence>